<accession>A0A1C7M073</accession>
<evidence type="ECO:0000313" key="2">
    <source>
        <dbReference type="EMBL" id="OBZ68494.1"/>
    </source>
</evidence>
<dbReference type="AlphaFoldDB" id="A0A1C7M073"/>
<evidence type="ECO:0000256" key="1">
    <source>
        <dbReference type="SAM" id="Phobius"/>
    </source>
</evidence>
<keyword evidence="1" id="KW-0472">Membrane</keyword>
<proteinExistence type="predicted"/>
<comment type="caution">
    <text evidence="2">The sequence shown here is derived from an EMBL/GenBank/DDBJ whole genome shotgun (WGS) entry which is preliminary data.</text>
</comment>
<dbReference type="STRING" id="5627.A0A1C7M073"/>
<feature type="transmembrane region" description="Helical" evidence="1">
    <location>
        <begin position="53"/>
        <end position="77"/>
    </location>
</feature>
<organism evidence="2 3">
    <name type="scientific">Grifola frondosa</name>
    <name type="common">Maitake</name>
    <name type="synonym">Polyporus frondosus</name>
    <dbReference type="NCBI Taxonomy" id="5627"/>
    <lineage>
        <taxon>Eukaryota</taxon>
        <taxon>Fungi</taxon>
        <taxon>Dikarya</taxon>
        <taxon>Basidiomycota</taxon>
        <taxon>Agaricomycotina</taxon>
        <taxon>Agaricomycetes</taxon>
        <taxon>Polyporales</taxon>
        <taxon>Grifolaceae</taxon>
        <taxon>Grifola</taxon>
    </lineage>
</organism>
<dbReference type="EMBL" id="LUGG01000020">
    <property type="protein sequence ID" value="OBZ68494.1"/>
    <property type="molecule type" value="Genomic_DNA"/>
</dbReference>
<feature type="transmembrane region" description="Helical" evidence="1">
    <location>
        <begin position="89"/>
        <end position="107"/>
    </location>
</feature>
<feature type="transmembrane region" description="Helical" evidence="1">
    <location>
        <begin position="154"/>
        <end position="175"/>
    </location>
</feature>
<keyword evidence="1" id="KW-0812">Transmembrane</keyword>
<keyword evidence="1" id="KW-1133">Transmembrane helix</keyword>
<sequence length="198" mass="22088">MSPRSSTNELLPKVEPLLTEGDSYDNRWKDAVVSSVISIRKIAGPRSEFYRQIYGGIGVAIGATALITVLALSNHASARSYLWTRVSKTIWPFIIVIAAVRAIIMIVELQRGKDKIQWECDNGGLWTASAEAGYGGTSSFPSGFCTAGFSSLNVAFIISLLVDLAFQMYMFFLIWRFQKRLEHYQNMKGPFYGGYYNA</sequence>
<evidence type="ECO:0000313" key="3">
    <source>
        <dbReference type="Proteomes" id="UP000092993"/>
    </source>
</evidence>
<keyword evidence="3" id="KW-1185">Reference proteome</keyword>
<reference evidence="2 3" key="1">
    <citation type="submission" date="2016-03" db="EMBL/GenBank/DDBJ databases">
        <title>Whole genome sequencing of Grifola frondosa 9006-11.</title>
        <authorList>
            <person name="Min B."/>
            <person name="Park H."/>
            <person name="Kim J.-G."/>
            <person name="Cho H."/>
            <person name="Oh Y.-L."/>
            <person name="Kong W.-S."/>
            <person name="Choi I.-G."/>
        </authorList>
    </citation>
    <scope>NUCLEOTIDE SEQUENCE [LARGE SCALE GENOMIC DNA]</scope>
    <source>
        <strain evidence="2 3">9006-11</strain>
    </source>
</reference>
<name>A0A1C7M073_GRIFR</name>
<dbReference type="Proteomes" id="UP000092993">
    <property type="component" value="Unassembled WGS sequence"/>
</dbReference>
<protein>
    <submittedName>
        <fullName evidence="2">Uncharacterized protein</fullName>
    </submittedName>
</protein>
<gene>
    <name evidence="2" type="ORF">A0H81_11618</name>
</gene>
<dbReference type="OMA" id="IMIVELQ"/>